<reference evidence="2 3" key="1">
    <citation type="submission" date="2018-03" db="EMBL/GenBank/DDBJ databases">
        <title>Genomic Encyclopedia of Archaeal and Bacterial Type Strains, Phase II (KMG-II): from individual species to whole genera.</title>
        <authorList>
            <person name="Goeker M."/>
        </authorList>
    </citation>
    <scope>NUCLEOTIDE SEQUENCE [LARGE SCALE GENOMIC DNA]</scope>
    <source>
        <strain evidence="2 3">DSM 17586</strain>
    </source>
</reference>
<evidence type="ECO:0000313" key="3">
    <source>
        <dbReference type="Proteomes" id="UP000242133"/>
    </source>
</evidence>
<dbReference type="Pfam" id="PF01575">
    <property type="entry name" value="MaoC_dehydratas"/>
    <property type="match status" value="1"/>
</dbReference>
<dbReference type="InterPro" id="IPR002539">
    <property type="entry name" value="MaoC-like_dom"/>
</dbReference>
<dbReference type="InterPro" id="IPR029069">
    <property type="entry name" value="HotDog_dom_sf"/>
</dbReference>
<dbReference type="Proteomes" id="UP000242133">
    <property type="component" value="Unassembled WGS sequence"/>
</dbReference>
<dbReference type="InterPro" id="IPR052342">
    <property type="entry name" value="MCH/BMMD"/>
</dbReference>
<dbReference type="RefSeq" id="WP_106592217.1">
    <property type="nucleotide sequence ID" value="NZ_PYGI01000015.1"/>
</dbReference>
<keyword evidence="3" id="KW-1185">Reference proteome</keyword>
<dbReference type="CDD" id="cd03454">
    <property type="entry name" value="YdeM"/>
    <property type="match status" value="1"/>
</dbReference>
<evidence type="ECO:0000313" key="2">
    <source>
        <dbReference type="EMBL" id="PSL12898.1"/>
    </source>
</evidence>
<dbReference type="EMBL" id="PYGI01000015">
    <property type="protein sequence ID" value="PSL12898.1"/>
    <property type="molecule type" value="Genomic_DNA"/>
</dbReference>
<dbReference type="SUPFAM" id="SSF54637">
    <property type="entry name" value="Thioesterase/thiol ester dehydrase-isomerase"/>
    <property type="match status" value="1"/>
</dbReference>
<dbReference type="AlphaFoldDB" id="A0A2P8ETY2"/>
<gene>
    <name evidence="2" type="ORF">CLV44_11567</name>
</gene>
<name>A0A2P8ETY2_9GAMM</name>
<dbReference type="Gene3D" id="3.10.129.10">
    <property type="entry name" value="Hotdog Thioesterase"/>
    <property type="match status" value="1"/>
</dbReference>
<comment type="caution">
    <text evidence="2">The sequence shown here is derived from an EMBL/GenBank/DDBJ whole genome shotgun (WGS) entry which is preliminary data.</text>
</comment>
<proteinExistence type="predicted"/>
<sequence length="154" mass="16468">MSTENSLYLEELEVGQVFTSASAQLDEGQIKEFAHSFDPQPFHLDDQAAQKTIFKGLAASGWHTAAITMRLLVEGGAPIAGGLIGAGVEVTWPAPTRPGDTLKVVTEVVAVTPSRSRPDRGIVTIRSDTLNQHDAIVQSMTSKLVVMRRASPAT</sequence>
<dbReference type="OrthoDB" id="9774179at2"/>
<protein>
    <submittedName>
        <fullName evidence="2">Acyl dehydratase</fullName>
    </submittedName>
</protein>
<evidence type="ECO:0000259" key="1">
    <source>
        <dbReference type="Pfam" id="PF01575"/>
    </source>
</evidence>
<feature type="domain" description="MaoC-like" evidence="1">
    <location>
        <begin position="17"/>
        <end position="118"/>
    </location>
</feature>
<dbReference type="PANTHER" id="PTHR43664:SF1">
    <property type="entry name" value="BETA-METHYLMALYL-COA DEHYDRATASE"/>
    <property type="match status" value="1"/>
</dbReference>
<organism evidence="2 3">
    <name type="scientific">Marinobacterium halophilum</name>
    <dbReference type="NCBI Taxonomy" id="267374"/>
    <lineage>
        <taxon>Bacteria</taxon>
        <taxon>Pseudomonadati</taxon>
        <taxon>Pseudomonadota</taxon>
        <taxon>Gammaproteobacteria</taxon>
        <taxon>Oceanospirillales</taxon>
        <taxon>Oceanospirillaceae</taxon>
        <taxon>Marinobacterium</taxon>
    </lineage>
</organism>
<accession>A0A2P8ETY2</accession>
<dbReference type="PANTHER" id="PTHR43664">
    <property type="entry name" value="MONOAMINE OXIDASE-RELATED"/>
    <property type="match status" value="1"/>
</dbReference>